<sequence length="65" mass="6541">MGGSESWTSTTREGVSGTSTVTAQARGADGGDCVTVDDVIIVNGEETIASKRMCRAQGGSGYAVV</sequence>
<feature type="region of interest" description="Disordered" evidence="1">
    <location>
        <begin position="1"/>
        <end position="30"/>
    </location>
</feature>
<comment type="caution">
    <text evidence="2">The sequence shown here is derived from an EMBL/GenBank/DDBJ whole genome shotgun (WGS) entry which is preliminary data.</text>
</comment>
<gene>
    <name evidence="2" type="ORF">D3876_20000</name>
</gene>
<evidence type="ECO:0000313" key="2">
    <source>
        <dbReference type="EMBL" id="RJF86102.1"/>
    </source>
</evidence>
<protein>
    <submittedName>
        <fullName evidence="2">Uncharacterized protein</fullName>
    </submittedName>
</protein>
<dbReference type="Proteomes" id="UP000286100">
    <property type="component" value="Unassembled WGS sequence"/>
</dbReference>
<dbReference type="EMBL" id="QYUM01000004">
    <property type="protein sequence ID" value="RJF86102.1"/>
    <property type="molecule type" value="Genomic_DNA"/>
</dbReference>
<accession>A0A418W7X9</accession>
<reference evidence="2 3" key="1">
    <citation type="submission" date="2018-09" db="EMBL/GenBank/DDBJ databases">
        <authorList>
            <person name="Zhu H."/>
        </authorList>
    </citation>
    <scope>NUCLEOTIDE SEQUENCE [LARGE SCALE GENOMIC DNA]</scope>
    <source>
        <strain evidence="2 3">K2R01-6</strain>
    </source>
</reference>
<evidence type="ECO:0000256" key="1">
    <source>
        <dbReference type="SAM" id="MobiDB-lite"/>
    </source>
</evidence>
<organism evidence="2 3">
    <name type="scientific">Sphingomonas cavernae</name>
    <dbReference type="NCBI Taxonomy" id="2320861"/>
    <lineage>
        <taxon>Bacteria</taxon>
        <taxon>Pseudomonadati</taxon>
        <taxon>Pseudomonadota</taxon>
        <taxon>Alphaproteobacteria</taxon>
        <taxon>Sphingomonadales</taxon>
        <taxon>Sphingomonadaceae</taxon>
        <taxon>Sphingomonas</taxon>
    </lineage>
</organism>
<keyword evidence="3" id="KW-1185">Reference proteome</keyword>
<evidence type="ECO:0000313" key="3">
    <source>
        <dbReference type="Proteomes" id="UP000286100"/>
    </source>
</evidence>
<feature type="compositionally biased region" description="Polar residues" evidence="1">
    <location>
        <begin position="1"/>
        <end position="23"/>
    </location>
</feature>
<dbReference type="AlphaFoldDB" id="A0A418W7X9"/>
<name>A0A418W7X9_9SPHN</name>
<proteinExistence type="predicted"/>